<dbReference type="AlphaFoldDB" id="A0A8C4RJ19"/>
<evidence type="ECO:0000256" key="1">
    <source>
        <dbReference type="SAM" id="MobiDB-lite"/>
    </source>
</evidence>
<dbReference type="Ensembl" id="ENSECRT00000002902.1">
    <property type="protein sequence ID" value="ENSECRP00000002857.1"/>
    <property type="gene ID" value="ENSECRG00000001944.1"/>
</dbReference>
<evidence type="ECO:0008006" key="4">
    <source>
        <dbReference type="Google" id="ProtNLM"/>
    </source>
</evidence>
<accession>A0A8C4RJ19</accession>
<feature type="region of interest" description="Disordered" evidence="1">
    <location>
        <begin position="127"/>
        <end position="148"/>
    </location>
</feature>
<reference evidence="2" key="3">
    <citation type="submission" date="2025-09" db="UniProtKB">
        <authorList>
            <consortium name="Ensembl"/>
        </authorList>
    </citation>
    <scope>IDENTIFICATION</scope>
</reference>
<dbReference type="PANTHER" id="PTHR47501">
    <property type="entry name" value="TRANSPOSASE-RELATED"/>
    <property type="match status" value="1"/>
</dbReference>
<dbReference type="Proteomes" id="UP000694620">
    <property type="component" value="Chromosome 3"/>
</dbReference>
<evidence type="ECO:0000313" key="3">
    <source>
        <dbReference type="Proteomes" id="UP000694620"/>
    </source>
</evidence>
<evidence type="ECO:0000313" key="2">
    <source>
        <dbReference type="Ensembl" id="ENSECRP00000002857.1"/>
    </source>
</evidence>
<organism evidence="2 3">
    <name type="scientific">Erpetoichthys calabaricus</name>
    <name type="common">Rope fish</name>
    <name type="synonym">Calamoichthys calabaricus</name>
    <dbReference type="NCBI Taxonomy" id="27687"/>
    <lineage>
        <taxon>Eukaryota</taxon>
        <taxon>Metazoa</taxon>
        <taxon>Chordata</taxon>
        <taxon>Craniata</taxon>
        <taxon>Vertebrata</taxon>
        <taxon>Euteleostomi</taxon>
        <taxon>Actinopterygii</taxon>
        <taxon>Polypteriformes</taxon>
        <taxon>Polypteridae</taxon>
        <taxon>Erpetoichthys</taxon>
    </lineage>
</organism>
<keyword evidence="3" id="KW-1185">Reference proteome</keyword>
<name>A0A8C4RJ19_ERPCA</name>
<sequence length="360" mass="40522">IGKGKTSQQLQNVEKPFFIKLVTGLQPGSSVPSVICNLNAELSEIDVVCRTADCWSAVNKTFMGITIHCSCMPKGHTLMMCWEKQTNVYKKFKIQNKIVCTMTDNAANFVKAFNCFLENVAIDAEPTVNTDEENDEGSASSENSDEEDGIEPVLLSVAYTLNLIARDTEMVTDRQYTTLSRPVFSKASALWNRCIKPTATQGLIACRPVIQKMTQSLPTRLECMLDKREHILAAILLPAFKLDWVEDEVKHLQYRAMLKQEFQSVHLADDSDQSQSCVDLDKKSTATSFFKFNRLKKLFIMYNTALPTSAPVERLFSTGGQIFRPRRNRLGDANFEKQLILNANKKVHKADRNAFIGEVT</sequence>
<dbReference type="PANTHER" id="PTHR47501:SF5">
    <property type="entry name" value="HAT C-TERMINAL DIMERISATION DOMAIN-CONTAINING PROTEIN"/>
    <property type="match status" value="1"/>
</dbReference>
<protein>
    <recommendedName>
        <fullName evidence="4">HAT C-terminal dimerisation domain-containing protein</fullName>
    </recommendedName>
</protein>
<dbReference type="SUPFAM" id="SSF53098">
    <property type="entry name" value="Ribonuclease H-like"/>
    <property type="match status" value="1"/>
</dbReference>
<reference evidence="2" key="1">
    <citation type="submission" date="2021-06" db="EMBL/GenBank/DDBJ databases">
        <authorList>
            <consortium name="Wellcome Sanger Institute Data Sharing"/>
        </authorList>
    </citation>
    <scope>NUCLEOTIDE SEQUENCE [LARGE SCALE GENOMIC DNA]</scope>
</reference>
<proteinExistence type="predicted"/>
<reference evidence="2" key="2">
    <citation type="submission" date="2025-08" db="UniProtKB">
        <authorList>
            <consortium name="Ensembl"/>
        </authorList>
    </citation>
    <scope>IDENTIFICATION</scope>
</reference>
<dbReference type="InterPro" id="IPR012337">
    <property type="entry name" value="RNaseH-like_sf"/>
</dbReference>